<dbReference type="EMBL" id="KN838636">
    <property type="protein sequence ID" value="KIJ99915.1"/>
    <property type="molecule type" value="Genomic_DNA"/>
</dbReference>
<name>A0A0C9X4F9_9AGAR</name>
<organism evidence="2 3">
    <name type="scientific">Laccaria amethystina LaAM-08-1</name>
    <dbReference type="NCBI Taxonomy" id="1095629"/>
    <lineage>
        <taxon>Eukaryota</taxon>
        <taxon>Fungi</taxon>
        <taxon>Dikarya</taxon>
        <taxon>Basidiomycota</taxon>
        <taxon>Agaricomycotina</taxon>
        <taxon>Agaricomycetes</taxon>
        <taxon>Agaricomycetidae</taxon>
        <taxon>Agaricales</taxon>
        <taxon>Agaricineae</taxon>
        <taxon>Hydnangiaceae</taxon>
        <taxon>Laccaria</taxon>
    </lineage>
</organism>
<evidence type="ECO:0000256" key="1">
    <source>
        <dbReference type="SAM" id="MobiDB-lite"/>
    </source>
</evidence>
<gene>
    <name evidence="2" type="ORF">K443DRAFT_679598</name>
</gene>
<dbReference type="Proteomes" id="UP000054477">
    <property type="component" value="Unassembled WGS sequence"/>
</dbReference>
<keyword evidence="3" id="KW-1185">Reference proteome</keyword>
<dbReference type="HOGENOM" id="CLU_2498185_0_0_1"/>
<dbReference type="OrthoDB" id="3224400at2759"/>
<feature type="compositionally biased region" description="Low complexity" evidence="1">
    <location>
        <begin position="11"/>
        <end position="26"/>
    </location>
</feature>
<reference evidence="3" key="2">
    <citation type="submission" date="2015-01" db="EMBL/GenBank/DDBJ databases">
        <title>Evolutionary Origins and Diversification of the Mycorrhizal Mutualists.</title>
        <authorList>
            <consortium name="DOE Joint Genome Institute"/>
            <consortium name="Mycorrhizal Genomics Consortium"/>
            <person name="Kohler A."/>
            <person name="Kuo A."/>
            <person name="Nagy L.G."/>
            <person name="Floudas D."/>
            <person name="Copeland A."/>
            <person name="Barry K.W."/>
            <person name="Cichocki N."/>
            <person name="Veneault-Fourrey C."/>
            <person name="LaButti K."/>
            <person name="Lindquist E.A."/>
            <person name="Lipzen A."/>
            <person name="Lundell T."/>
            <person name="Morin E."/>
            <person name="Murat C."/>
            <person name="Riley R."/>
            <person name="Ohm R."/>
            <person name="Sun H."/>
            <person name="Tunlid A."/>
            <person name="Henrissat B."/>
            <person name="Grigoriev I.V."/>
            <person name="Hibbett D.S."/>
            <person name="Martin F."/>
        </authorList>
    </citation>
    <scope>NUCLEOTIDE SEQUENCE [LARGE SCALE GENOMIC DNA]</scope>
    <source>
        <strain evidence="3">LaAM-08-1</strain>
    </source>
</reference>
<accession>A0A0C9X4F9</accession>
<sequence>MSTELSPPRESSPINSSLGSSSPLASTQAPVNRNLHGTLSGSSPTKDRPLADIISEQFSPFDHAAHVVGPFESETARDLAFEQGKV</sequence>
<protein>
    <submittedName>
        <fullName evidence="2">Uncharacterized protein</fullName>
    </submittedName>
</protein>
<feature type="region of interest" description="Disordered" evidence="1">
    <location>
        <begin position="1"/>
        <end position="49"/>
    </location>
</feature>
<reference evidence="2 3" key="1">
    <citation type="submission" date="2014-04" db="EMBL/GenBank/DDBJ databases">
        <authorList>
            <consortium name="DOE Joint Genome Institute"/>
            <person name="Kuo A."/>
            <person name="Kohler A."/>
            <person name="Nagy L.G."/>
            <person name="Floudas D."/>
            <person name="Copeland A."/>
            <person name="Barry K.W."/>
            <person name="Cichocki N."/>
            <person name="Veneault-Fourrey C."/>
            <person name="LaButti K."/>
            <person name="Lindquist E.A."/>
            <person name="Lipzen A."/>
            <person name="Lundell T."/>
            <person name="Morin E."/>
            <person name="Murat C."/>
            <person name="Sun H."/>
            <person name="Tunlid A."/>
            <person name="Henrissat B."/>
            <person name="Grigoriev I.V."/>
            <person name="Hibbett D.S."/>
            <person name="Martin F."/>
            <person name="Nordberg H.P."/>
            <person name="Cantor M.N."/>
            <person name="Hua S.X."/>
        </authorList>
    </citation>
    <scope>NUCLEOTIDE SEQUENCE [LARGE SCALE GENOMIC DNA]</scope>
    <source>
        <strain evidence="2 3">LaAM-08-1</strain>
    </source>
</reference>
<evidence type="ECO:0000313" key="2">
    <source>
        <dbReference type="EMBL" id="KIJ99915.1"/>
    </source>
</evidence>
<dbReference type="AlphaFoldDB" id="A0A0C9X4F9"/>
<feature type="compositionally biased region" description="Polar residues" evidence="1">
    <location>
        <begin position="27"/>
        <end position="44"/>
    </location>
</feature>
<evidence type="ECO:0000313" key="3">
    <source>
        <dbReference type="Proteomes" id="UP000054477"/>
    </source>
</evidence>
<proteinExistence type="predicted"/>